<organism evidence="2 3">
    <name type="scientific">Ambispora gerdemannii</name>
    <dbReference type="NCBI Taxonomy" id="144530"/>
    <lineage>
        <taxon>Eukaryota</taxon>
        <taxon>Fungi</taxon>
        <taxon>Fungi incertae sedis</taxon>
        <taxon>Mucoromycota</taxon>
        <taxon>Glomeromycotina</taxon>
        <taxon>Glomeromycetes</taxon>
        <taxon>Archaeosporales</taxon>
        <taxon>Ambisporaceae</taxon>
        <taxon>Ambispora</taxon>
    </lineage>
</organism>
<gene>
    <name evidence="2" type="ORF">AGERDE_LOCUS1540</name>
</gene>
<proteinExistence type="predicted"/>
<dbReference type="EMBL" id="CAJVPL010000107">
    <property type="protein sequence ID" value="CAG8447928.1"/>
    <property type="molecule type" value="Genomic_DNA"/>
</dbReference>
<name>A0A9N8VE17_9GLOM</name>
<feature type="region of interest" description="Disordered" evidence="1">
    <location>
        <begin position="19"/>
        <end position="44"/>
    </location>
</feature>
<comment type="caution">
    <text evidence="2">The sequence shown here is derived from an EMBL/GenBank/DDBJ whole genome shotgun (WGS) entry which is preliminary data.</text>
</comment>
<sequence>MRDQCLCRVSNFALNFTSNSTSQKNIMPPTNPQKETSNNQAARELGLSASQISSKLQNQAPKNWCW</sequence>
<keyword evidence="3" id="KW-1185">Reference proteome</keyword>
<evidence type="ECO:0000313" key="3">
    <source>
        <dbReference type="Proteomes" id="UP000789831"/>
    </source>
</evidence>
<feature type="compositionally biased region" description="Polar residues" evidence="1">
    <location>
        <begin position="32"/>
        <end position="41"/>
    </location>
</feature>
<accession>A0A9N8VE17</accession>
<reference evidence="2" key="1">
    <citation type="submission" date="2021-06" db="EMBL/GenBank/DDBJ databases">
        <authorList>
            <person name="Kallberg Y."/>
            <person name="Tangrot J."/>
            <person name="Rosling A."/>
        </authorList>
    </citation>
    <scope>NUCLEOTIDE SEQUENCE</scope>
    <source>
        <strain evidence="2">MT106</strain>
    </source>
</reference>
<dbReference type="Proteomes" id="UP000789831">
    <property type="component" value="Unassembled WGS sequence"/>
</dbReference>
<evidence type="ECO:0000313" key="2">
    <source>
        <dbReference type="EMBL" id="CAG8447928.1"/>
    </source>
</evidence>
<protein>
    <submittedName>
        <fullName evidence="2">3064_t:CDS:1</fullName>
    </submittedName>
</protein>
<evidence type="ECO:0000256" key="1">
    <source>
        <dbReference type="SAM" id="MobiDB-lite"/>
    </source>
</evidence>
<dbReference type="AlphaFoldDB" id="A0A9N8VE17"/>